<dbReference type="InterPro" id="IPR018062">
    <property type="entry name" value="HTH_AraC-typ_CS"/>
</dbReference>
<dbReference type="GO" id="GO:0003700">
    <property type="term" value="F:DNA-binding transcription factor activity"/>
    <property type="evidence" value="ECO:0007669"/>
    <property type="project" value="InterPro"/>
</dbReference>
<evidence type="ECO:0000313" key="5">
    <source>
        <dbReference type="EMBL" id="MDG0811363.1"/>
    </source>
</evidence>
<feature type="domain" description="HTH araC/xylS-type" evidence="4">
    <location>
        <begin position="98"/>
        <end position="196"/>
    </location>
</feature>
<dbReference type="GO" id="GO:0043565">
    <property type="term" value="F:sequence-specific DNA binding"/>
    <property type="evidence" value="ECO:0007669"/>
    <property type="project" value="InterPro"/>
</dbReference>
<dbReference type="PRINTS" id="PR00032">
    <property type="entry name" value="HTHARAC"/>
</dbReference>
<dbReference type="PROSITE" id="PS01124">
    <property type="entry name" value="HTH_ARAC_FAMILY_2"/>
    <property type="match status" value="1"/>
</dbReference>
<dbReference type="InterPro" id="IPR020449">
    <property type="entry name" value="Tscrpt_reg_AraC-type_HTH"/>
</dbReference>
<keyword evidence="2" id="KW-0238">DNA-binding</keyword>
<comment type="caution">
    <text evidence="5">The sequence shown here is derived from an EMBL/GenBank/DDBJ whole genome shotgun (WGS) entry which is preliminary data.</text>
</comment>
<proteinExistence type="predicted"/>
<reference evidence="5" key="1">
    <citation type="submission" date="2022-10" db="EMBL/GenBank/DDBJ databases">
        <title>Comparative genomic analysis of Cohnella hashimotonis sp. nov., isolated from the International Space Station.</title>
        <authorList>
            <person name="Simpson A."/>
            <person name="Venkateswaran K."/>
        </authorList>
    </citation>
    <scope>NUCLEOTIDE SEQUENCE</scope>
    <source>
        <strain evidence="5">DSM 28161</strain>
    </source>
</reference>
<dbReference type="RefSeq" id="WP_277533934.1">
    <property type="nucleotide sequence ID" value="NZ_JAPDIA010000007.1"/>
</dbReference>
<protein>
    <submittedName>
        <fullName evidence="5">AraC family transcriptional regulator</fullName>
    </submittedName>
</protein>
<evidence type="ECO:0000259" key="4">
    <source>
        <dbReference type="PROSITE" id="PS01124"/>
    </source>
</evidence>
<dbReference type="PROSITE" id="PS00041">
    <property type="entry name" value="HTH_ARAC_FAMILY_1"/>
    <property type="match status" value="1"/>
</dbReference>
<name>A0A9X4QUF6_9BACL</name>
<dbReference type="Gene3D" id="1.10.10.60">
    <property type="entry name" value="Homeodomain-like"/>
    <property type="match status" value="2"/>
</dbReference>
<accession>A0A9X4QUF6</accession>
<keyword evidence="1" id="KW-0805">Transcription regulation</keyword>
<evidence type="ECO:0000256" key="3">
    <source>
        <dbReference type="ARBA" id="ARBA00023163"/>
    </source>
</evidence>
<evidence type="ECO:0000313" key="6">
    <source>
        <dbReference type="Proteomes" id="UP001153404"/>
    </source>
</evidence>
<evidence type="ECO:0000256" key="1">
    <source>
        <dbReference type="ARBA" id="ARBA00023015"/>
    </source>
</evidence>
<keyword evidence="3" id="KW-0804">Transcription</keyword>
<keyword evidence="6" id="KW-1185">Reference proteome</keyword>
<dbReference type="AlphaFoldDB" id="A0A9X4QUF6"/>
<organism evidence="5 6">
    <name type="scientific">Cohnella rhizosphaerae</name>
    <dbReference type="NCBI Taxonomy" id="1457232"/>
    <lineage>
        <taxon>Bacteria</taxon>
        <taxon>Bacillati</taxon>
        <taxon>Bacillota</taxon>
        <taxon>Bacilli</taxon>
        <taxon>Bacillales</taxon>
        <taxon>Paenibacillaceae</taxon>
        <taxon>Cohnella</taxon>
    </lineage>
</organism>
<sequence length="196" mass="22823">MDKINEKLAAIFSELERVHPDSQAHIREAYLHLLSCFTYLAHKKGIVLEDIIGTVSSHSESQAFHSAKQLKAWSGIILEALMNDAPVKNDENHRQLIHKIHSYVRQNLGNDVNLQTISEAVYLHAVYLSKIYKEMTGMNLSEYILRVRMEEAKNLLENTSCKIYEITEKVGYQSPQHFIRRFKQYYGVTPEIYRKR</sequence>
<dbReference type="InterPro" id="IPR018060">
    <property type="entry name" value="HTH_AraC"/>
</dbReference>
<evidence type="ECO:0000256" key="2">
    <source>
        <dbReference type="ARBA" id="ARBA00023125"/>
    </source>
</evidence>
<dbReference type="PANTHER" id="PTHR43280">
    <property type="entry name" value="ARAC-FAMILY TRANSCRIPTIONAL REGULATOR"/>
    <property type="match status" value="1"/>
</dbReference>
<dbReference type="Pfam" id="PF12833">
    <property type="entry name" value="HTH_18"/>
    <property type="match status" value="1"/>
</dbReference>
<dbReference type="SMART" id="SM00342">
    <property type="entry name" value="HTH_ARAC"/>
    <property type="match status" value="1"/>
</dbReference>
<dbReference type="PANTHER" id="PTHR43280:SF2">
    <property type="entry name" value="HTH-TYPE TRANSCRIPTIONAL REGULATOR EXSA"/>
    <property type="match status" value="1"/>
</dbReference>
<dbReference type="Proteomes" id="UP001153404">
    <property type="component" value="Unassembled WGS sequence"/>
</dbReference>
<dbReference type="EMBL" id="JAPDIA010000007">
    <property type="protein sequence ID" value="MDG0811363.1"/>
    <property type="molecule type" value="Genomic_DNA"/>
</dbReference>
<gene>
    <name evidence="5" type="ORF">OMP40_19820</name>
</gene>
<dbReference type="SUPFAM" id="SSF46689">
    <property type="entry name" value="Homeodomain-like"/>
    <property type="match status" value="2"/>
</dbReference>
<dbReference type="InterPro" id="IPR009057">
    <property type="entry name" value="Homeodomain-like_sf"/>
</dbReference>